<name>A0A212L293_9HYPH</name>
<feature type="compositionally biased region" description="Polar residues" evidence="1">
    <location>
        <begin position="1"/>
        <end position="12"/>
    </location>
</feature>
<dbReference type="RefSeq" id="WP_288199102.1">
    <property type="nucleotide sequence ID" value="NZ_LT608334.1"/>
</dbReference>
<evidence type="ECO:0008006" key="3">
    <source>
        <dbReference type="Google" id="ProtNLM"/>
    </source>
</evidence>
<evidence type="ECO:0000256" key="1">
    <source>
        <dbReference type="SAM" id="MobiDB-lite"/>
    </source>
</evidence>
<feature type="region of interest" description="Disordered" evidence="1">
    <location>
        <begin position="1"/>
        <end position="20"/>
    </location>
</feature>
<feature type="compositionally biased region" description="Low complexity" evidence="1">
    <location>
        <begin position="259"/>
        <end position="273"/>
    </location>
</feature>
<organism evidence="2">
    <name type="scientific">uncultured Pleomorphomonas sp</name>
    <dbReference type="NCBI Taxonomy" id="442121"/>
    <lineage>
        <taxon>Bacteria</taxon>
        <taxon>Pseudomonadati</taxon>
        <taxon>Pseudomonadota</taxon>
        <taxon>Alphaproteobacteria</taxon>
        <taxon>Hyphomicrobiales</taxon>
        <taxon>Pleomorphomonadaceae</taxon>
        <taxon>Pleomorphomonas</taxon>
        <taxon>environmental samples</taxon>
    </lineage>
</organism>
<feature type="compositionally biased region" description="Basic and acidic residues" evidence="1">
    <location>
        <begin position="219"/>
        <end position="251"/>
    </location>
</feature>
<feature type="region of interest" description="Disordered" evidence="1">
    <location>
        <begin position="209"/>
        <end position="291"/>
    </location>
</feature>
<gene>
    <name evidence="2" type="ORF">KL86PLE_100302</name>
</gene>
<dbReference type="GO" id="GO:0003677">
    <property type="term" value="F:DNA binding"/>
    <property type="evidence" value="ECO:0007669"/>
    <property type="project" value="InterPro"/>
</dbReference>
<dbReference type="Pfam" id="PF03837">
    <property type="entry name" value="RecT"/>
    <property type="match status" value="1"/>
</dbReference>
<evidence type="ECO:0000313" key="2">
    <source>
        <dbReference type="EMBL" id="SCM71665.1"/>
    </source>
</evidence>
<accession>A0A212L293</accession>
<dbReference type="AlphaFoldDB" id="A0A212L293"/>
<dbReference type="InterPro" id="IPR018330">
    <property type="entry name" value="RecT_fam"/>
</dbReference>
<reference evidence="2" key="1">
    <citation type="submission" date="2016-08" db="EMBL/GenBank/DDBJ databases">
        <authorList>
            <person name="Seilhamer J.J."/>
        </authorList>
    </citation>
    <scope>NUCLEOTIDE SEQUENCE</scope>
    <source>
        <strain evidence="2">86</strain>
    </source>
</reference>
<protein>
    <recommendedName>
        <fullName evidence="3">RecT family protein</fullName>
    </recommendedName>
</protein>
<sequence>MNAYSSQQQRGAANTPAVRQQPDLRAPDIAMFDMRGPQIGGVVIVPQSLKEIVDFAALMASSRTAVRKHLRDNPGACFSVAMLAFRTGMDPFALANKSYEVNDQIAYEAQAVAAIIIKNAPIVDRPEYSYSGTGQSRRCTVTVTAKSGKAYSYESPELKDINPKNSPLWKTDPDQQLGYYSVRALARRHFPDVIMGVYDVDEAESMRDVTPALGQPIDIRPEEKGRKSKPTDALDRLQARRAPKEHIKTVEADPGPNVQEETAPAAEEVAPQADEVDAGDPPHDSDGVISDEPVLPEAALGEWEGKGKWYPAFQWIEQQAETLPPPTLAALLARHEDILEAATKRSEEGAARVAALKEKASQE</sequence>
<dbReference type="EMBL" id="FMJD01000002">
    <property type="protein sequence ID" value="SCM71665.1"/>
    <property type="molecule type" value="Genomic_DNA"/>
</dbReference>
<dbReference type="GO" id="GO:0006259">
    <property type="term" value="P:DNA metabolic process"/>
    <property type="evidence" value="ECO:0007669"/>
    <property type="project" value="InterPro"/>
</dbReference>
<proteinExistence type="predicted"/>